<keyword evidence="6 7" id="KW-0472">Membrane</keyword>
<gene>
    <name evidence="9" type="ORF">I5776_16470</name>
</gene>
<evidence type="ECO:0000313" key="10">
    <source>
        <dbReference type="Proteomes" id="UP000595691"/>
    </source>
</evidence>
<dbReference type="InterPro" id="IPR004869">
    <property type="entry name" value="MMPL_dom"/>
</dbReference>
<evidence type="ECO:0000259" key="8">
    <source>
        <dbReference type="PROSITE" id="PS50156"/>
    </source>
</evidence>
<dbReference type="Proteomes" id="UP000595691">
    <property type="component" value="Chromosome"/>
</dbReference>
<comment type="subcellular location">
    <subcellularLocation>
        <location evidence="1">Cell membrane</location>
        <topology evidence="1">Multi-pass membrane protein</topology>
    </subcellularLocation>
</comment>
<proteinExistence type="inferred from homology"/>
<feature type="transmembrane region" description="Helical" evidence="7">
    <location>
        <begin position="292"/>
        <end position="315"/>
    </location>
</feature>
<dbReference type="PROSITE" id="PS50156">
    <property type="entry name" value="SSD"/>
    <property type="match status" value="1"/>
</dbReference>
<keyword evidence="3" id="KW-1003">Cell membrane</keyword>
<dbReference type="InterPro" id="IPR050545">
    <property type="entry name" value="Mycobact_MmpL"/>
</dbReference>
<feature type="transmembrane region" description="Helical" evidence="7">
    <location>
        <begin position="249"/>
        <end position="271"/>
    </location>
</feature>
<feature type="transmembrane region" description="Helical" evidence="7">
    <location>
        <begin position="684"/>
        <end position="714"/>
    </location>
</feature>
<evidence type="ECO:0000256" key="3">
    <source>
        <dbReference type="ARBA" id="ARBA00022475"/>
    </source>
</evidence>
<evidence type="ECO:0000256" key="1">
    <source>
        <dbReference type="ARBA" id="ARBA00004651"/>
    </source>
</evidence>
<feature type="transmembrane region" description="Helical" evidence="7">
    <location>
        <begin position="655"/>
        <end position="678"/>
    </location>
</feature>
<dbReference type="Gene3D" id="1.20.1640.10">
    <property type="entry name" value="Multidrug efflux transporter AcrB transmembrane domain"/>
    <property type="match status" value="2"/>
</dbReference>
<feature type="transmembrane region" description="Helical" evidence="7">
    <location>
        <begin position="321"/>
        <end position="348"/>
    </location>
</feature>
<protein>
    <submittedName>
        <fullName evidence="9">MMPL family transporter</fullName>
    </submittedName>
</protein>
<keyword evidence="5 7" id="KW-1133">Transmembrane helix</keyword>
<reference evidence="9 10" key="1">
    <citation type="submission" date="2020-11" db="EMBL/GenBank/DDBJ databases">
        <title>Taxonomic evaluation of the Bacillus sporothermodurans group of bacteria based on whole genome sequences.</title>
        <authorList>
            <person name="Fiedler G."/>
            <person name="Herbstmann A.-D."/>
            <person name="Doll E."/>
            <person name="Wenning M."/>
            <person name="Brinks E."/>
            <person name="Kabisch J."/>
            <person name="Breitenwieser F."/>
            <person name="Lappann M."/>
            <person name="Boehnlein C."/>
            <person name="Franz C."/>
        </authorList>
    </citation>
    <scope>NUCLEOTIDE SEQUENCE [LARGE SCALE GENOMIC DNA]</scope>
    <source>
        <strain evidence="9 10">JCM 19841</strain>
    </source>
</reference>
<evidence type="ECO:0000256" key="4">
    <source>
        <dbReference type="ARBA" id="ARBA00022692"/>
    </source>
</evidence>
<evidence type="ECO:0000313" key="9">
    <source>
        <dbReference type="EMBL" id="QQZ08617.1"/>
    </source>
</evidence>
<dbReference type="EMBL" id="CP065425">
    <property type="protein sequence ID" value="QQZ08617.1"/>
    <property type="molecule type" value="Genomic_DNA"/>
</dbReference>
<keyword evidence="10" id="KW-1185">Reference proteome</keyword>
<organism evidence="9 10">
    <name type="scientific">Heyndrickxia vini</name>
    <dbReference type="NCBI Taxonomy" id="1476025"/>
    <lineage>
        <taxon>Bacteria</taxon>
        <taxon>Bacillati</taxon>
        <taxon>Bacillota</taxon>
        <taxon>Bacilli</taxon>
        <taxon>Bacillales</taxon>
        <taxon>Bacillaceae</taxon>
        <taxon>Heyndrickxia</taxon>
    </lineage>
</organism>
<comment type="similarity">
    <text evidence="2">Belongs to the resistance-nodulation-cell division (RND) (TC 2.A.6) family. MmpL subfamily.</text>
</comment>
<accession>A0ABX7E2Q0</accession>
<dbReference type="PANTHER" id="PTHR33406:SF6">
    <property type="entry name" value="MEMBRANE PROTEIN YDGH-RELATED"/>
    <property type="match status" value="1"/>
</dbReference>
<dbReference type="SUPFAM" id="SSF82866">
    <property type="entry name" value="Multidrug efflux transporter AcrB transmembrane domain"/>
    <property type="match status" value="2"/>
</dbReference>
<dbReference type="Pfam" id="PF03176">
    <property type="entry name" value="MMPL"/>
    <property type="match status" value="2"/>
</dbReference>
<feature type="transmembrane region" description="Helical" evidence="7">
    <location>
        <begin position="555"/>
        <end position="572"/>
    </location>
</feature>
<keyword evidence="4 7" id="KW-0812">Transmembrane</keyword>
<name>A0ABX7E2Q0_9BACI</name>
<evidence type="ECO:0000256" key="5">
    <source>
        <dbReference type="ARBA" id="ARBA00022989"/>
    </source>
</evidence>
<feature type="transmembrane region" description="Helical" evidence="7">
    <location>
        <begin position="192"/>
        <end position="210"/>
    </location>
</feature>
<feature type="transmembrane region" description="Helical" evidence="7">
    <location>
        <begin position="382"/>
        <end position="406"/>
    </location>
</feature>
<dbReference type="RefSeq" id="WP_202777428.1">
    <property type="nucleotide sequence ID" value="NZ_CP065425.1"/>
</dbReference>
<sequence length="732" mass="81329">MSKFLQSITTFSSDKKGSKIIVLLWIVLAFLLASVAPGAKEYSTNKNGSDLPNDAKSVIADKKLKQYFKNDSGLPALLVFKQKNGITNKSKKEIGHLIDSISISKNYPNVKDVIPYSTLPSAVQDSLLSKDKDTLVAPVMLKDNIEMHTINDTIRQFKKEGKKELSKQLKLYVTGPAGIASDTLELFSNADFVLLFSTVGIILILLIFIYRSPLLALIPLIISGIVYEVVDKVIGLAGKQGMRIESQSLSIMMILLFAAITDYSLFVFSRYREELKVNLDKYSSMKKAMKSVGEPIFFSAGTVLAAMLILFTAVYKPYQNFAPVFSIAMAIILIAGITLVPAFFTLFGRKAFWPSIPKYGEKKNNQKGIWSKVANFVTKKPLVSGGIVLILLVVSALNMTTIKYSFNLIKSFPEDLESRVGFEILEDSFTKGDLAPTDILLTIDKKGDITQEKVNTLLSELGKQKEVDKVTIGSEMDQRKSSPEDYFLEKNAIKLKLTFKNNPYEIDSLDALDHLRDTEKNLLNKSNLSAKSSHLYFAGETAKQADVRNLNDRDTSLTVVLITALILILLIVQTRSVVAPIYMIATILISYTSAMGISQFIFDHFLDMHAMSYRIPLYAFVFLVALGVDYNIMLMSRIKEELKTYDLKTAVQRGVTLTGGVISSAGLILAATFGVLMTQPILELFMFGFVVAIGVLIDTFIVRGILVPAIVLLIGKWNFWPRKLNTKKIEKG</sequence>
<feature type="transmembrane region" description="Helical" evidence="7">
    <location>
        <begin position="579"/>
        <end position="601"/>
    </location>
</feature>
<evidence type="ECO:0000256" key="2">
    <source>
        <dbReference type="ARBA" id="ARBA00010157"/>
    </source>
</evidence>
<dbReference type="PANTHER" id="PTHR33406">
    <property type="entry name" value="MEMBRANE PROTEIN MJ1562-RELATED"/>
    <property type="match status" value="1"/>
</dbReference>
<evidence type="ECO:0000256" key="7">
    <source>
        <dbReference type="SAM" id="Phobius"/>
    </source>
</evidence>
<dbReference type="InterPro" id="IPR000731">
    <property type="entry name" value="SSD"/>
</dbReference>
<feature type="transmembrane region" description="Helical" evidence="7">
    <location>
        <begin position="613"/>
        <end position="634"/>
    </location>
</feature>
<evidence type="ECO:0000256" key="6">
    <source>
        <dbReference type="ARBA" id="ARBA00023136"/>
    </source>
</evidence>
<feature type="domain" description="SSD" evidence="8">
    <location>
        <begin position="584"/>
        <end position="712"/>
    </location>
</feature>